<evidence type="ECO:0000313" key="10">
    <source>
        <dbReference type="Proteomes" id="UP000660339"/>
    </source>
</evidence>
<organism evidence="9 10">
    <name type="scientific">Catellatospora methionotrophica</name>
    <dbReference type="NCBI Taxonomy" id="121620"/>
    <lineage>
        <taxon>Bacteria</taxon>
        <taxon>Bacillati</taxon>
        <taxon>Actinomycetota</taxon>
        <taxon>Actinomycetes</taxon>
        <taxon>Micromonosporales</taxon>
        <taxon>Micromonosporaceae</taxon>
        <taxon>Catellatospora</taxon>
    </lineage>
</organism>
<keyword evidence="10" id="KW-1185">Reference proteome</keyword>
<dbReference type="GO" id="GO:0005886">
    <property type="term" value="C:plasma membrane"/>
    <property type="evidence" value="ECO:0007669"/>
    <property type="project" value="UniProtKB-SubCell"/>
</dbReference>
<evidence type="ECO:0000256" key="7">
    <source>
        <dbReference type="SAM" id="Phobius"/>
    </source>
</evidence>
<dbReference type="EMBL" id="BONJ01000020">
    <property type="protein sequence ID" value="GIG15218.1"/>
    <property type="molecule type" value="Genomic_DNA"/>
</dbReference>
<dbReference type="AlphaFoldDB" id="A0A8J3L688"/>
<sequence>MPFDTRPQPRAQWADTAKGACIVLVVLWHVVMKDYLQVDWHIGIPLPGAWGTLGEQLLPLRMPLFFTISGVFATTALTRTWRQTARPRIARFLYLYTAWLLIHTAILSTVPGFATARADSALALLEQLTITPSNLWYLYALAVYFVIAKALRHAPRAAVLAAAAALSVATASGLLATPGDRGGLYQNLVFFLAGVHLRPRIERWAETATRRRLVLTFTTYAAALAAMAAVGAQRWPGVWLAVGVIAVAFGVTAAARLARRPAIGGPLAALGRRTLPIYVIHMPVLALLHLVLHDPVSGLGATGQIVAAVVYPAVLSAVVIALCLLIHRALRRLGASWLFELPQLSGSRAFTPWHDRDSLRVAAGELPGRSDDHAGTGPKR</sequence>
<comment type="caution">
    <text evidence="9">The sequence shown here is derived from an EMBL/GenBank/DDBJ whole genome shotgun (WGS) entry which is preliminary data.</text>
</comment>
<gene>
    <name evidence="9" type="primary">ycfT</name>
    <name evidence="9" type="ORF">Cme02nite_35500</name>
</gene>
<feature type="transmembrane region" description="Helical" evidence="7">
    <location>
        <begin position="134"/>
        <end position="151"/>
    </location>
</feature>
<dbReference type="GO" id="GO:0009246">
    <property type="term" value="P:enterobacterial common antigen biosynthetic process"/>
    <property type="evidence" value="ECO:0007669"/>
    <property type="project" value="TreeGrafter"/>
</dbReference>
<evidence type="ECO:0000256" key="5">
    <source>
        <dbReference type="ARBA" id="ARBA00022989"/>
    </source>
</evidence>
<feature type="transmembrane region" description="Helical" evidence="7">
    <location>
        <begin position="238"/>
        <end position="255"/>
    </location>
</feature>
<dbReference type="Pfam" id="PF01757">
    <property type="entry name" value="Acyl_transf_3"/>
    <property type="match status" value="1"/>
</dbReference>
<feature type="transmembrane region" description="Helical" evidence="7">
    <location>
        <begin position="304"/>
        <end position="326"/>
    </location>
</feature>
<comment type="subcellular location">
    <subcellularLocation>
        <location evidence="1">Cell membrane</location>
        <topology evidence="1">Multi-pass membrane protein</topology>
    </subcellularLocation>
</comment>
<evidence type="ECO:0000256" key="4">
    <source>
        <dbReference type="ARBA" id="ARBA00022692"/>
    </source>
</evidence>
<evidence type="ECO:0000256" key="2">
    <source>
        <dbReference type="ARBA" id="ARBA00007400"/>
    </source>
</evidence>
<dbReference type="InterPro" id="IPR002656">
    <property type="entry name" value="Acyl_transf_3_dom"/>
</dbReference>
<evidence type="ECO:0000259" key="8">
    <source>
        <dbReference type="Pfam" id="PF01757"/>
    </source>
</evidence>
<dbReference type="PANTHER" id="PTHR40074:SF4">
    <property type="entry name" value="INNER MEMBRANE PROTEIN YCFT"/>
    <property type="match status" value="1"/>
</dbReference>
<feature type="transmembrane region" description="Helical" evidence="7">
    <location>
        <begin position="93"/>
        <end position="114"/>
    </location>
</feature>
<evidence type="ECO:0000256" key="1">
    <source>
        <dbReference type="ARBA" id="ARBA00004651"/>
    </source>
</evidence>
<proteinExistence type="inferred from homology"/>
<protein>
    <submittedName>
        <fullName evidence="9">Membrane protein</fullName>
    </submittedName>
</protein>
<name>A0A8J3L688_9ACTN</name>
<keyword evidence="4 7" id="KW-0812">Transmembrane</keyword>
<evidence type="ECO:0000313" key="9">
    <source>
        <dbReference type="EMBL" id="GIG15218.1"/>
    </source>
</evidence>
<reference evidence="9" key="1">
    <citation type="submission" date="2021-01" db="EMBL/GenBank/DDBJ databases">
        <title>Whole genome shotgun sequence of Catellatospora methionotrophica NBRC 14553.</title>
        <authorList>
            <person name="Komaki H."/>
            <person name="Tamura T."/>
        </authorList>
    </citation>
    <scope>NUCLEOTIDE SEQUENCE</scope>
    <source>
        <strain evidence="9">NBRC 14553</strain>
    </source>
</reference>
<dbReference type="GO" id="GO:0016413">
    <property type="term" value="F:O-acetyltransferase activity"/>
    <property type="evidence" value="ECO:0007669"/>
    <property type="project" value="TreeGrafter"/>
</dbReference>
<keyword evidence="5 7" id="KW-1133">Transmembrane helix</keyword>
<accession>A0A8J3L688</accession>
<feature type="transmembrane region" description="Helical" evidence="7">
    <location>
        <begin position="12"/>
        <end position="31"/>
    </location>
</feature>
<dbReference type="Proteomes" id="UP000660339">
    <property type="component" value="Unassembled WGS sequence"/>
</dbReference>
<evidence type="ECO:0000256" key="3">
    <source>
        <dbReference type="ARBA" id="ARBA00022475"/>
    </source>
</evidence>
<feature type="domain" description="Acyltransferase 3" evidence="8">
    <location>
        <begin position="13"/>
        <end position="327"/>
    </location>
</feature>
<feature type="transmembrane region" description="Helical" evidence="7">
    <location>
        <begin position="213"/>
        <end position="232"/>
    </location>
</feature>
<feature type="transmembrane region" description="Helical" evidence="7">
    <location>
        <begin position="275"/>
        <end position="292"/>
    </location>
</feature>
<keyword evidence="3" id="KW-1003">Cell membrane</keyword>
<comment type="similarity">
    <text evidence="2">Belongs to the acyltransferase 3 family.</text>
</comment>
<feature type="transmembrane region" description="Helical" evidence="7">
    <location>
        <begin position="62"/>
        <end position="81"/>
    </location>
</feature>
<keyword evidence="6 7" id="KW-0472">Membrane</keyword>
<dbReference type="PANTHER" id="PTHR40074">
    <property type="entry name" value="O-ACETYLTRANSFERASE WECH"/>
    <property type="match status" value="1"/>
</dbReference>
<evidence type="ECO:0000256" key="6">
    <source>
        <dbReference type="ARBA" id="ARBA00023136"/>
    </source>
</evidence>